<comment type="caution">
    <text evidence="3">The sequence shown here is derived from an EMBL/GenBank/DDBJ whole genome shotgun (WGS) entry which is preliminary data.</text>
</comment>
<keyword evidence="4" id="KW-1185">Reference proteome</keyword>
<evidence type="ECO:0000313" key="4">
    <source>
        <dbReference type="Proteomes" id="UP000639606"/>
    </source>
</evidence>
<gene>
    <name evidence="3" type="ORF">GCM10010185_63150</name>
</gene>
<keyword evidence="2" id="KW-0732">Signal</keyword>
<reference evidence="3" key="1">
    <citation type="journal article" date="2014" name="Int. J. Syst. Evol. Microbiol.">
        <title>Complete genome sequence of Corynebacterium casei LMG S-19264T (=DSM 44701T), isolated from a smear-ripened cheese.</title>
        <authorList>
            <consortium name="US DOE Joint Genome Institute (JGI-PGF)"/>
            <person name="Walter F."/>
            <person name="Albersmeier A."/>
            <person name="Kalinowski J."/>
            <person name="Ruckert C."/>
        </authorList>
    </citation>
    <scope>NUCLEOTIDE SEQUENCE</scope>
    <source>
        <strain evidence="3">JCM 3313</strain>
    </source>
</reference>
<dbReference type="EMBL" id="BMRG01000020">
    <property type="protein sequence ID" value="GGP80638.1"/>
    <property type="molecule type" value="Genomic_DNA"/>
</dbReference>
<name>A0A918ASA3_9PSEU</name>
<organism evidence="3 4">
    <name type="scientific">Saccharothrix coeruleofusca</name>
    <dbReference type="NCBI Taxonomy" id="33919"/>
    <lineage>
        <taxon>Bacteria</taxon>
        <taxon>Bacillati</taxon>
        <taxon>Actinomycetota</taxon>
        <taxon>Actinomycetes</taxon>
        <taxon>Pseudonocardiales</taxon>
        <taxon>Pseudonocardiaceae</taxon>
        <taxon>Saccharothrix</taxon>
    </lineage>
</organism>
<evidence type="ECO:0008006" key="5">
    <source>
        <dbReference type="Google" id="ProtNLM"/>
    </source>
</evidence>
<evidence type="ECO:0000256" key="1">
    <source>
        <dbReference type="SAM" id="MobiDB-lite"/>
    </source>
</evidence>
<dbReference type="RefSeq" id="WP_189226985.1">
    <property type="nucleotide sequence ID" value="NZ_BMRG01000020.1"/>
</dbReference>
<proteinExistence type="predicted"/>
<evidence type="ECO:0000256" key="2">
    <source>
        <dbReference type="SAM" id="SignalP"/>
    </source>
</evidence>
<accession>A0A918ASA3</accession>
<dbReference type="InterPro" id="IPR024520">
    <property type="entry name" value="DUF3558"/>
</dbReference>
<feature type="region of interest" description="Disordered" evidence="1">
    <location>
        <begin position="24"/>
        <end position="54"/>
    </location>
</feature>
<evidence type="ECO:0000313" key="3">
    <source>
        <dbReference type="EMBL" id="GGP80638.1"/>
    </source>
</evidence>
<protein>
    <recommendedName>
        <fullName evidence="5">DUF3558 domain-containing protein</fullName>
    </recommendedName>
</protein>
<reference evidence="3" key="2">
    <citation type="submission" date="2020-09" db="EMBL/GenBank/DDBJ databases">
        <authorList>
            <person name="Sun Q."/>
            <person name="Ohkuma M."/>
        </authorList>
    </citation>
    <scope>NUCLEOTIDE SEQUENCE</scope>
    <source>
        <strain evidence="3">JCM 3313</strain>
    </source>
</reference>
<sequence>MRKTISRSLGLVALVGALSLACTSQEPGNPGPADTGAAPSKTSSTAPVESTRPKEIKLDGIDPCKVLTTDQMKQLSVVQADRNDSDLVDTGDVPVCDYSTNGSPRFSYGVGLVTAKGIEYWRGSGNVDVRRTDVGDYNAVELTLSGTENSCAVSVDVAEGQQLYVDYRPIGQKPSQEQMCQNAKKAAEFALVTLPTLA</sequence>
<dbReference type="Proteomes" id="UP000639606">
    <property type="component" value="Unassembled WGS sequence"/>
</dbReference>
<feature type="chain" id="PRO_5039599463" description="DUF3558 domain-containing protein" evidence="2">
    <location>
        <begin position="25"/>
        <end position="198"/>
    </location>
</feature>
<dbReference type="Pfam" id="PF12079">
    <property type="entry name" value="DUF3558"/>
    <property type="match status" value="1"/>
</dbReference>
<dbReference type="AlphaFoldDB" id="A0A918ASA3"/>
<feature type="signal peptide" evidence="2">
    <location>
        <begin position="1"/>
        <end position="24"/>
    </location>
</feature>
<dbReference type="PROSITE" id="PS51257">
    <property type="entry name" value="PROKAR_LIPOPROTEIN"/>
    <property type="match status" value="1"/>
</dbReference>